<organism evidence="1 2">
    <name type="scientific">Legionella worsleiensis</name>
    <dbReference type="NCBI Taxonomy" id="45076"/>
    <lineage>
        <taxon>Bacteria</taxon>
        <taxon>Pseudomonadati</taxon>
        <taxon>Pseudomonadota</taxon>
        <taxon>Gammaproteobacteria</taxon>
        <taxon>Legionellales</taxon>
        <taxon>Legionellaceae</taxon>
        <taxon>Legionella</taxon>
    </lineage>
</organism>
<keyword evidence="2" id="KW-1185">Reference proteome</keyword>
<sequence>MLTLITAQKHADHSLAQIIPWSIFSSSDFFNFQISPDELNRLEGPLQESSAKLKLKERKDCAVLCFLYAHWAESDEVLYDTLKNNMAVNELVLLRAITATNRMGLLQCIIREMPSLIKTCMNSDVRYNLWRIATRYGCLEMLKLFSEFMQPDEIRQTIVSNGFTVYCEGLMNDNQLQMVQFFESFFYEYSSDKLFLAAGFKALKNVLLWGEQSVIDHFLAYPDVFCCIDNNSSKLPQLKVDHFIQKQLEKWRLAEESYQNETPDGCFSLQEIGLAKLFVRRFIRNGSFEAHESLRKILSIQSVAQHMHTEWIPDEADILFKRPNGLLRLALSEKNITMSQCLLTLPAVRQLAKAEQYYQTELAACFDLAAFAHQCDEQQWCGIEDWMNGSNDDCIFRLYQMTKTMVMAEPGYYVCPETASSEFFKNYAVCAVDDEIFHRQLISYLLSSYQGLMKLFVLLNGGLLICYAKHDLQQYINLYRAAGRDFRLGTSDKDEELNFEIFLQHLDFFQNPNNCKNPVDFFHAALIKCFINTYISPYNTESYFMWDKYRQFWYDMLPKGNYLILKYWYVLMRIGGFQIYHDNFRSFTHDRFFQQNDSQAYGECAFILDRYTDKCDDHYIQSTTSKIAAGITKKLVKHDFMFERLDVMGYLYSFRSVYKKSYKGSSQDWDYNKIKALAIAKFIKVAGLVAWRFKKFAFLDVLLQLSKEFGPVYRYYNTPTLNQGLMSIPGISFFNGDQISRVYQHGEFQNTWDDIRSLFRSTENMNEFWLFLDKKIETKIQHVPSVPTDLIKDAIHFFEMSYPGQSTMDWYLSLRPDQVKLNQVLHLTLLELEREHGFNLDRESTGDVVPRFHGFVDSDYANTLLLSRYLFKECSKYLPGILHGENSHRYQWAAICYFIAKGTIRLPEGKNVHDFVTYVIHNRLWTELVDFYGSNFGSPHFVSSWLRNASQFPNLQKAVIIGFCNRINKFMKTLSFEYNILTYERLILMQSCFEQQFSTKLPRIKEDTISYPMKKSNADSNGILFWGVYSKEKKISPKDGAYSKEIQQCGSSSSFPHG</sequence>
<comment type="caution">
    <text evidence="1">The sequence shown here is derived from an EMBL/GenBank/DDBJ whole genome shotgun (WGS) entry which is preliminary data.</text>
</comment>
<dbReference type="RefSeq" id="WP_058492479.1">
    <property type="nucleotide sequence ID" value="NZ_CBCRUR010000010.1"/>
</dbReference>
<dbReference type="EMBL" id="LNZC01000005">
    <property type="protein sequence ID" value="KTD81366.1"/>
    <property type="molecule type" value="Genomic_DNA"/>
</dbReference>
<dbReference type="InterPro" id="IPR036770">
    <property type="entry name" value="Ankyrin_rpt-contain_sf"/>
</dbReference>
<reference evidence="1 2" key="1">
    <citation type="submission" date="2015-11" db="EMBL/GenBank/DDBJ databases">
        <title>Genomic analysis of 38 Legionella species identifies large and diverse effector repertoires.</title>
        <authorList>
            <person name="Burstein D."/>
            <person name="Amaro F."/>
            <person name="Zusman T."/>
            <person name="Lifshitz Z."/>
            <person name="Cohen O."/>
            <person name="Gilbert J.A."/>
            <person name="Pupko T."/>
            <person name="Shuman H.A."/>
            <person name="Segal G."/>
        </authorList>
    </citation>
    <scope>NUCLEOTIDE SEQUENCE [LARGE SCALE GENOMIC DNA]</scope>
    <source>
        <strain evidence="1 2">ATCC 49508</strain>
    </source>
</reference>
<dbReference type="Proteomes" id="UP000054662">
    <property type="component" value="Unassembled WGS sequence"/>
</dbReference>
<gene>
    <name evidence="1" type="ORF">Lwor_0643</name>
</gene>
<evidence type="ECO:0000313" key="1">
    <source>
        <dbReference type="EMBL" id="KTD81366.1"/>
    </source>
</evidence>
<dbReference type="OrthoDB" id="6875796at2"/>
<dbReference type="PATRIC" id="fig|45076.6.peg.707"/>
<evidence type="ECO:0000313" key="2">
    <source>
        <dbReference type="Proteomes" id="UP000054662"/>
    </source>
</evidence>
<dbReference type="Gene3D" id="1.25.40.20">
    <property type="entry name" value="Ankyrin repeat-containing domain"/>
    <property type="match status" value="1"/>
</dbReference>
<proteinExistence type="predicted"/>
<name>A0A0W1AJ84_9GAMM</name>
<protein>
    <submittedName>
        <fullName evidence="1">Ankyrin repeat protein</fullName>
    </submittedName>
</protein>
<accession>A0A0W1AJ84</accession>
<dbReference type="AlphaFoldDB" id="A0A0W1AJ84"/>